<dbReference type="SMART" id="SM00320">
    <property type="entry name" value="WD40"/>
    <property type="match status" value="4"/>
</dbReference>
<evidence type="ECO:0000256" key="4">
    <source>
        <dbReference type="PROSITE-ProRule" id="PRU00221"/>
    </source>
</evidence>
<evidence type="ECO:0000256" key="3">
    <source>
        <dbReference type="ARBA" id="ARBA00046343"/>
    </source>
</evidence>
<feature type="repeat" description="WD" evidence="4">
    <location>
        <begin position="215"/>
        <end position="247"/>
    </location>
</feature>
<sequence length="337" mass="37287">MGIKESNKLSVDASFKTPQSCRDFFKTKSRARLTPVEDVSYVRYLVWNCDGTSLLSGSDKFVSTFSFDSSSKVRFRSNLAGHEDNVDGVAAAKTNPSLFASCSADKTIRTWDARSTRYSSKVTTKDANLYLSYTPDDNYIIFADKGDSVGLLDLRANAVLDTVAFKEETNEIVVHPNGKYAFVGMSGGKVDIINLPNLTHVKTIKAHPYLSSCQSLSLSPDQKYLAVGASDACCSIWDLEEMICVRTLQRMDYPVRSVSYSHCGNLLAMGSEDHFIDVAWASTGEKCLDVSLPTECYCVAWHPRFYLLAFAHAPDRESRDHRGNVSTGIKVYGYPSS</sequence>
<reference evidence="6" key="1">
    <citation type="submission" date="2022-11" db="UniProtKB">
        <authorList>
            <consortium name="WormBaseParasite"/>
        </authorList>
    </citation>
    <scope>IDENTIFICATION</scope>
</reference>
<dbReference type="InterPro" id="IPR015943">
    <property type="entry name" value="WD40/YVTN_repeat-like_dom_sf"/>
</dbReference>
<dbReference type="InterPro" id="IPR001680">
    <property type="entry name" value="WD40_rpt"/>
</dbReference>
<keyword evidence="1 4" id="KW-0853">WD repeat</keyword>
<accession>A0A914QM30</accession>
<dbReference type="GO" id="GO:0006406">
    <property type="term" value="P:mRNA export from nucleus"/>
    <property type="evidence" value="ECO:0007669"/>
    <property type="project" value="InterPro"/>
</dbReference>
<dbReference type="InterPro" id="IPR036322">
    <property type="entry name" value="WD40_repeat_dom_sf"/>
</dbReference>
<protein>
    <submittedName>
        <fullName evidence="6">THO complex subunit 3</fullName>
    </submittedName>
</protein>
<evidence type="ECO:0000313" key="6">
    <source>
        <dbReference type="WBParaSite" id="PDA_v2.g4759.t1"/>
    </source>
</evidence>
<dbReference type="WBParaSite" id="PDA_v2.g4759.t1">
    <property type="protein sequence ID" value="PDA_v2.g4759.t1"/>
    <property type="gene ID" value="PDA_v2.g4759"/>
</dbReference>
<dbReference type="SUPFAM" id="SSF50978">
    <property type="entry name" value="WD40 repeat-like"/>
    <property type="match status" value="1"/>
</dbReference>
<keyword evidence="5" id="KW-1185">Reference proteome</keyword>
<feature type="repeat" description="WD" evidence="4">
    <location>
        <begin position="79"/>
        <end position="121"/>
    </location>
</feature>
<comment type="similarity">
    <text evidence="3">Belongs to the THOC3 family.</text>
</comment>
<dbReference type="GO" id="GO:0000445">
    <property type="term" value="C:THO complex part of transcription export complex"/>
    <property type="evidence" value="ECO:0007669"/>
    <property type="project" value="TreeGrafter"/>
</dbReference>
<dbReference type="AlphaFoldDB" id="A0A914QM30"/>
<evidence type="ECO:0000256" key="1">
    <source>
        <dbReference type="ARBA" id="ARBA00022574"/>
    </source>
</evidence>
<proteinExistence type="inferred from homology"/>
<dbReference type="Pfam" id="PF00400">
    <property type="entry name" value="WD40"/>
    <property type="match status" value="3"/>
</dbReference>
<dbReference type="InterPro" id="IPR040132">
    <property type="entry name" value="Tex1/THOC3"/>
</dbReference>
<organism evidence="5 6">
    <name type="scientific">Panagrolaimus davidi</name>
    <dbReference type="NCBI Taxonomy" id="227884"/>
    <lineage>
        <taxon>Eukaryota</taxon>
        <taxon>Metazoa</taxon>
        <taxon>Ecdysozoa</taxon>
        <taxon>Nematoda</taxon>
        <taxon>Chromadorea</taxon>
        <taxon>Rhabditida</taxon>
        <taxon>Tylenchina</taxon>
        <taxon>Panagrolaimomorpha</taxon>
        <taxon>Panagrolaimoidea</taxon>
        <taxon>Panagrolaimidae</taxon>
        <taxon>Panagrolaimus</taxon>
    </lineage>
</organism>
<dbReference type="PANTHER" id="PTHR22839:SF0">
    <property type="entry name" value="THO COMPLEX SUBUNIT 3"/>
    <property type="match status" value="1"/>
</dbReference>
<keyword evidence="2" id="KW-0677">Repeat</keyword>
<dbReference type="Gene3D" id="2.130.10.10">
    <property type="entry name" value="YVTN repeat-like/Quinoprotein amine dehydrogenase"/>
    <property type="match status" value="2"/>
</dbReference>
<evidence type="ECO:0000313" key="5">
    <source>
        <dbReference type="Proteomes" id="UP000887578"/>
    </source>
</evidence>
<evidence type="ECO:0000256" key="2">
    <source>
        <dbReference type="ARBA" id="ARBA00022737"/>
    </source>
</evidence>
<dbReference type="PROSITE" id="PS50082">
    <property type="entry name" value="WD_REPEATS_2"/>
    <property type="match status" value="2"/>
</dbReference>
<dbReference type="PROSITE" id="PS50294">
    <property type="entry name" value="WD_REPEATS_REGION"/>
    <property type="match status" value="1"/>
</dbReference>
<dbReference type="Proteomes" id="UP000887578">
    <property type="component" value="Unplaced"/>
</dbReference>
<name>A0A914QM30_9BILA</name>
<dbReference type="PANTHER" id="PTHR22839">
    <property type="entry name" value="THO COMPLEX SUBUNIT 3 THO3"/>
    <property type="match status" value="1"/>
</dbReference>